<accession>A0A644T894</accession>
<protein>
    <recommendedName>
        <fullName evidence="3">Cell division protein FtsL</fullName>
    </recommendedName>
</protein>
<name>A0A644T894_9ZZZZ</name>
<keyword evidence="1" id="KW-0472">Membrane</keyword>
<evidence type="ECO:0000313" key="2">
    <source>
        <dbReference type="EMBL" id="MPL63138.1"/>
    </source>
</evidence>
<evidence type="ECO:0008006" key="3">
    <source>
        <dbReference type="Google" id="ProtNLM"/>
    </source>
</evidence>
<keyword evidence="1" id="KW-1133">Transmembrane helix</keyword>
<gene>
    <name evidence="2" type="ORF">SDC9_08758</name>
</gene>
<feature type="transmembrane region" description="Helical" evidence="1">
    <location>
        <begin position="52"/>
        <end position="71"/>
    </location>
</feature>
<dbReference type="InterPro" id="IPR045755">
    <property type="entry name" value="FtsL-like"/>
</dbReference>
<evidence type="ECO:0000256" key="1">
    <source>
        <dbReference type="SAM" id="Phobius"/>
    </source>
</evidence>
<dbReference type="Pfam" id="PF19579">
    <property type="entry name" value="FtsL_2"/>
    <property type="match status" value="1"/>
</dbReference>
<sequence>MSSSRNTLKPKPVEKPARKKRLKAFTTLNHKVKMGSSLHSIVDGSFLTRENLVKQVPFILFLTLVALFYIANSFNAEKTIIDISRTKKELQELRYEYITTKSNLMFHSKQSEVAAKLKNSGLKESLEPPVKIYQSKK</sequence>
<reference evidence="2" key="1">
    <citation type="submission" date="2019-08" db="EMBL/GenBank/DDBJ databases">
        <authorList>
            <person name="Kucharzyk K."/>
            <person name="Murdoch R.W."/>
            <person name="Higgins S."/>
            <person name="Loffler F."/>
        </authorList>
    </citation>
    <scope>NUCLEOTIDE SEQUENCE</scope>
</reference>
<dbReference type="EMBL" id="VSSQ01000020">
    <property type="protein sequence ID" value="MPL63138.1"/>
    <property type="molecule type" value="Genomic_DNA"/>
</dbReference>
<comment type="caution">
    <text evidence="2">The sequence shown here is derived from an EMBL/GenBank/DDBJ whole genome shotgun (WGS) entry which is preliminary data.</text>
</comment>
<organism evidence="2">
    <name type="scientific">bioreactor metagenome</name>
    <dbReference type="NCBI Taxonomy" id="1076179"/>
    <lineage>
        <taxon>unclassified sequences</taxon>
        <taxon>metagenomes</taxon>
        <taxon>ecological metagenomes</taxon>
    </lineage>
</organism>
<keyword evidence="1" id="KW-0812">Transmembrane</keyword>
<dbReference type="AlphaFoldDB" id="A0A644T894"/>
<proteinExistence type="predicted"/>